<gene>
    <name evidence="2" type="ORF">HHL21_15890</name>
</gene>
<name>A0A848HUZ1_9BURK</name>
<dbReference type="InterPro" id="IPR037401">
    <property type="entry name" value="SnoaL-like"/>
</dbReference>
<dbReference type="InterPro" id="IPR032710">
    <property type="entry name" value="NTF2-like_dom_sf"/>
</dbReference>
<dbReference type="PANTHER" id="PTHR41252">
    <property type="entry name" value="BLR2505 PROTEIN"/>
    <property type="match status" value="1"/>
</dbReference>
<evidence type="ECO:0000313" key="3">
    <source>
        <dbReference type="Proteomes" id="UP000583752"/>
    </source>
</evidence>
<organism evidence="2 3">
    <name type="scientific">Massilia polaris</name>
    <dbReference type="NCBI Taxonomy" id="2728846"/>
    <lineage>
        <taxon>Bacteria</taxon>
        <taxon>Pseudomonadati</taxon>
        <taxon>Pseudomonadota</taxon>
        <taxon>Betaproteobacteria</taxon>
        <taxon>Burkholderiales</taxon>
        <taxon>Oxalobacteraceae</taxon>
        <taxon>Telluria group</taxon>
        <taxon>Massilia</taxon>
    </lineage>
</organism>
<dbReference type="Gene3D" id="3.10.450.50">
    <property type="match status" value="1"/>
</dbReference>
<proteinExistence type="predicted"/>
<protein>
    <submittedName>
        <fullName evidence="2">Nuclear transport factor 2 family protein</fullName>
    </submittedName>
</protein>
<feature type="domain" description="SnoaL-like" evidence="1">
    <location>
        <begin position="10"/>
        <end position="117"/>
    </location>
</feature>
<sequence length="154" mass="17182">MNEQANIELIRQVYDAFINGDSERLLSSMAPDIAWEEPDVPGLPFAGKRQGRENVAEFFQLVAAAQQLRDFRPGEFIAHGDRVVVLGHYDWTVRATGADWGSDWVHIFTVRDGKVTAFREQTDTHRAVEAYQIGQAGTSRNVPVTDASSNPSLH</sequence>
<comment type="caution">
    <text evidence="2">The sequence shown here is derived from an EMBL/GenBank/DDBJ whole genome shotgun (WGS) entry which is preliminary data.</text>
</comment>
<reference evidence="2 3" key="1">
    <citation type="submission" date="2020-04" db="EMBL/GenBank/DDBJ databases">
        <title>Massilia sp. RP-1-19 isolated from soil.</title>
        <authorList>
            <person name="Dahal R.H."/>
        </authorList>
    </citation>
    <scope>NUCLEOTIDE SEQUENCE [LARGE SCALE GENOMIC DNA]</scope>
    <source>
        <strain evidence="2 3">RP-1-19</strain>
    </source>
</reference>
<dbReference type="AlphaFoldDB" id="A0A848HUZ1"/>
<accession>A0A848HUZ1</accession>
<dbReference type="Proteomes" id="UP000583752">
    <property type="component" value="Unassembled WGS sequence"/>
</dbReference>
<dbReference type="EMBL" id="JABBGG010000009">
    <property type="protein sequence ID" value="NML62528.1"/>
    <property type="molecule type" value="Genomic_DNA"/>
</dbReference>
<evidence type="ECO:0000259" key="1">
    <source>
        <dbReference type="Pfam" id="PF12680"/>
    </source>
</evidence>
<dbReference type="SUPFAM" id="SSF54427">
    <property type="entry name" value="NTF2-like"/>
    <property type="match status" value="1"/>
</dbReference>
<dbReference type="PANTHER" id="PTHR41252:SF1">
    <property type="entry name" value="BLR2505 PROTEIN"/>
    <property type="match status" value="1"/>
</dbReference>
<keyword evidence="3" id="KW-1185">Reference proteome</keyword>
<dbReference type="Pfam" id="PF12680">
    <property type="entry name" value="SnoaL_2"/>
    <property type="match status" value="1"/>
</dbReference>
<evidence type="ECO:0000313" key="2">
    <source>
        <dbReference type="EMBL" id="NML62528.1"/>
    </source>
</evidence>
<dbReference type="RefSeq" id="WP_169467599.1">
    <property type="nucleotide sequence ID" value="NZ_JABBGG010000009.1"/>
</dbReference>